<evidence type="ECO:0000256" key="2">
    <source>
        <dbReference type="SAM" id="MobiDB-lite"/>
    </source>
</evidence>
<sequence length="741" mass="82621">MENGHEERLAEKMSEMGLNDSSRLSENEFKNDNLLQVIKAVESAETTIKQQVEENSRLKAELERSILELAKYKSDESLPQTSNLGDHSKTTTVPPLVHQPVDWKQSVMKGSDADSLGMLVLHPDVNANGEEATVSNRNESHSEGNMINGFVRGAIGAVGPSQFYSSSTVSSSPMRTRVEGEHVTHINSSTHGCMPVGEVNNSSNVWKQDLIRKVQENEQEISQLRRYLTDCSVKEAQIRNEKYVLEKRIAYMRLAFDQQQQDLVDASSKALSYRQEIIEENIRLTYALQATQQERSTFVSYLVPLLSEYSLQPHVSDAQSIVSNVKVLFKHLQEKLLLTETKLKESEYQLAPWQSDENHSHDSPTVPSRAAGVPSTHSTKDPLYAHDHTALDWDSERQHQEEPGGSAVRNYHLDGSIRFSPLVNSQSAPFKMPVQPGTNEDESRGRKQVDETQPKHVQFREPPGKMVMVMDDVDAEGKSDTMNPPYVPDDPSSSNSPLLSPVDEEPSSSNSEVGGDDPLPGIEDLQISGEPYPGQELQACGYSVNGTTSCNFEWVCHLEDGSVNYIEGAKQPNYLVTADDVDLYLAIEVQPLDDRNRKGELVKVFANENRKIACHPEMQSRIEKTLHSGHASYKVSVSTGFLDIWEEGMLSIKREGYNIRCNNDLIVAEKFSASTAVTIPFGQPADFVIVGSDGTEYSLRADNGSADLGCSRDEIVLTLRLFTMRALQKKKGKKRGFLFNK</sequence>
<feature type="region of interest" description="Disordered" evidence="2">
    <location>
        <begin position="1"/>
        <end position="26"/>
    </location>
</feature>
<evidence type="ECO:0000313" key="6">
    <source>
        <dbReference type="Proteomes" id="UP000029120"/>
    </source>
</evidence>
<dbReference type="PANTHER" id="PTHR31149:SF10">
    <property type="entry name" value="OS05G0100900 PROTEIN"/>
    <property type="match status" value="1"/>
</dbReference>
<feature type="domain" description="AIR9-like A9" evidence="4">
    <location>
        <begin position="522"/>
        <end position="604"/>
    </location>
</feature>
<keyword evidence="6" id="KW-1185">Reference proteome</keyword>
<dbReference type="GO" id="GO:0005886">
    <property type="term" value="C:plasma membrane"/>
    <property type="evidence" value="ECO:0007669"/>
    <property type="project" value="TreeGrafter"/>
</dbReference>
<dbReference type="Gene3D" id="2.60.40.2700">
    <property type="match status" value="1"/>
</dbReference>
<name>A0A087GCQ6_ARAAL</name>
<protein>
    <submittedName>
        <fullName evidence="5">Uncharacterized protein</fullName>
    </submittedName>
</protein>
<keyword evidence="1" id="KW-0175">Coiled coil</keyword>
<dbReference type="Pfam" id="PF23197">
    <property type="entry name" value="IG_AIR9"/>
    <property type="match status" value="1"/>
</dbReference>
<dbReference type="PANTHER" id="PTHR31149">
    <property type="entry name" value="EXPRESSED PROTEIN"/>
    <property type="match status" value="1"/>
</dbReference>
<feature type="compositionally biased region" description="Basic and acidic residues" evidence="2">
    <location>
        <begin position="1"/>
        <end position="14"/>
    </location>
</feature>
<feature type="region of interest" description="Disordered" evidence="2">
    <location>
        <begin position="424"/>
        <end position="531"/>
    </location>
</feature>
<gene>
    <name evidence="5" type="ordered locus">AALP_Aa8g411900</name>
</gene>
<dbReference type="InterPro" id="IPR055474">
    <property type="entry name" value="DUF7046"/>
</dbReference>
<evidence type="ECO:0000259" key="4">
    <source>
        <dbReference type="Pfam" id="PF23197"/>
    </source>
</evidence>
<dbReference type="OrthoDB" id="1937889at2759"/>
<dbReference type="AlphaFoldDB" id="A0A087GCQ6"/>
<feature type="coiled-coil region" evidence="1">
    <location>
        <begin position="41"/>
        <end position="75"/>
    </location>
</feature>
<evidence type="ECO:0000259" key="3">
    <source>
        <dbReference type="Pfam" id="PF23080"/>
    </source>
</evidence>
<dbReference type="Pfam" id="PF23080">
    <property type="entry name" value="DUF7046"/>
    <property type="match status" value="2"/>
</dbReference>
<evidence type="ECO:0000256" key="1">
    <source>
        <dbReference type="SAM" id="Coils"/>
    </source>
</evidence>
<evidence type="ECO:0000313" key="5">
    <source>
        <dbReference type="EMBL" id="KFK27658.1"/>
    </source>
</evidence>
<feature type="domain" description="DUF7046" evidence="3">
    <location>
        <begin position="613"/>
        <end position="638"/>
    </location>
</feature>
<dbReference type="EMBL" id="CM002876">
    <property type="protein sequence ID" value="KFK27658.1"/>
    <property type="molecule type" value="Genomic_DNA"/>
</dbReference>
<dbReference type="FunFam" id="2.60.40.2700:FF:000001">
    <property type="entry name" value="Transmembrane protein"/>
    <property type="match status" value="1"/>
</dbReference>
<feature type="region of interest" description="Disordered" evidence="2">
    <location>
        <begin position="353"/>
        <end position="384"/>
    </location>
</feature>
<dbReference type="Proteomes" id="UP000029120">
    <property type="component" value="Chromosome 8"/>
</dbReference>
<dbReference type="InterPro" id="IPR056284">
    <property type="entry name" value="AIR9-like_A9"/>
</dbReference>
<organism evidence="5 6">
    <name type="scientific">Arabis alpina</name>
    <name type="common">Alpine rock-cress</name>
    <dbReference type="NCBI Taxonomy" id="50452"/>
    <lineage>
        <taxon>Eukaryota</taxon>
        <taxon>Viridiplantae</taxon>
        <taxon>Streptophyta</taxon>
        <taxon>Embryophyta</taxon>
        <taxon>Tracheophyta</taxon>
        <taxon>Spermatophyta</taxon>
        <taxon>Magnoliopsida</taxon>
        <taxon>eudicotyledons</taxon>
        <taxon>Gunneridae</taxon>
        <taxon>Pentapetalae</taxon>
        <taxon>rosids</taxon>
        <taxon>malvids</taxon>
        <taxon>Brassicales</taxon>
        <taxon>Brassicaceae</taxon>
        <taxon>Arabideae</taxon>
        <taxon>Arabis</taxon>
    </lineage>
</organism>
<feature type="compositionally biased region" description="Low complexity" evidence="2">
    <location>
        <begin position="489"/>
        <end position="501"/>
    </location>
</feature>
<feature type="domain" description="DUF7046" evidence="3">
    <location>
        <begin position="639"/>
        <end position="734"/>
    </location>
</feature>
<proteinExistence type="predicted"/>
<dbReference type="Gramene" id="KFK27658">
    <property type="protein sequence ID" value="KFK27658"/>
    <property type="gene ID" value="AALP_AA8G411900"/>
</dbReference>
<dbReference type="OMA" id="EPSGWKQ"/>
<reference evidence="6" key="1">
    <citation type="journal article" date="2015" name="Nat. Plants">
        <title>Genome expansion of Arabis alpina linked with retrotransposition and reduced symmetric DNA methylation.</title>
        <authorList>
            <person name="Willing E.M."/>
            <person name="Rawat V."/>
            <person name="Mandakova T."/>
            <person name="Maumus F."/>
            <person name="James G.V."/>
            <person name="Nordstroem K.J."/>
            <person name="Becker C."/>
            <person name="Warthmann N."/>
            <person name="Chica C."/>
            <person name="Szarzynska B."/>
            <person name="Zytnicki M."/>
            <person name="Albani M.C."/>
            <person name="Kiefer C."/>
            <person name="Bergonzi S."/>
            <person name="Castaings L."/>
            <person name="Mateos J.L."/>
            <person name="Berns M.C."/>
            <person name="Bujdoso N."/>
            <person name="Piofczyk T."/>
            <person name="de Lorenzo L."/>
            <person name="Barrero-Sicilia C."/>
            <person name="Mateos I."/>
            <person name="Piednoel M."/>
            <person name="Hagmann J."/>
            <person name="Chen-Min-Tao R."/>
            <person name="Iglesias-Fernandez R."/>
            <person name="Schuster S.C."/>
            <person name="Alonso-Blanco C."/>
            <person name="Roudier F."/>
            <person name="Carbonero P."/>
            <person name="Paz-Ares J."/>
            <person name="Davis S.J."/>
            <person name="Pecinka A."/>
            <person name="Quesneville H."/>
            <person name="Colot V."/>
            <person name="Lysak M.A."/>
            <person name="Weigel D."/>
            <person name="Coupland G."/>
            <person name="Schneeberger K."/>
        </authorList>
    </citation>
    <scope>NUCLEOTIDE SEQUENCE [LARGE SCALE GENOMIC DNA]</scope>
    <source>
        <strain evidence="6">cv. Pajares</strain>
    </source>
</reference>
<accession>A0A087GCQ6</accession>
<feature type="compositionally biased region" description="Basic and acidic residues" evidence="2">
    <location>
        <begin position="441"/>
        <end position="463"/>
    </location>
</feature>
<dbReference type="eggNOG" id="ENOG502QPHW">
    <property type="taxonomic scope" value="Eukaryota"/>
</dbReference>